<sequence>MFTPVEAAEADRLVEWGLQEDLGDAGDITSRAVIDPTTRGEARIVARQPGVVAGLPMLEVLRRRHPEFGIAAAENDGPVERGDVVAVLLGPLVTLLGLERLILNFLSHLGAIATLTSHYADAVADSRTVICDTRKTTPGWRYLEKYAVRIGGGTNHRIGLFDQVLIKDNHLAWLGEADPTPIKTAIERARNSTPPGTVVEIEVDTLEQFELAIREAPDIILLDNMSSETMAKAVARRAELGATSLLEASGGLGLAQIPELAQLGLDRVSVGALTHSAPSLDLSMELSKGRAEATS</sequence>
<evidence type="ECO:0000256" key="10">
    <source>
        <dbReference type="PIRSR" id="PIRSR006250-1"/>
    </source>
</evidence>
<dbReference type="AlphaFoldDB" id="A0A518BCL6"/>
<evidence type="ECO:0000259" key="11">
    <source>
        <dbReference type="Pfam" id="PF01729"/>
    </source>
</evidence>
<feature type="binding site" evidence="10">
    <location>
        <begin position="249"/>
        <end position="251"/>
    </location>
    <ligand>
        <name>substrate</name>
    </ligand>
</feature>
<dbReference type="PANTHER" id="PTHR32179:SF3">
    <property type="entry name" value="NICOTINATE-NUCLEOTIDE PYROPHOSPHORYLASE [CARBOXYLATING]"/>
    <property type="match status" value="1"/>
</dbReference>
<dbReference type="PANTHER" id="PTHR32179">
    <property type="entry name" value="NICOTINATE-NUCLEOTIDE PYROPHOSPHORYLASE [CARBOXYLATING]"/>
    <property type="match status" value="1"/>
</dbReference>
<comment type="pathway">
    <text evidence="2">Cofactor biosynthesis; NAD(+) biosynthesis; nicotinate D-ribonucleotide from quinolinate: step 1/1.</text>
</comment>
<dbReference type="Proteomes" id="UP000317093">
    <property type="component" value="Chromosome"/>
</dbReference>
<evidence type="ECO:0000256" key="8">
    <source>
        <dbReference type="ARBA" id="ARBA00033102"/>
    </source>
</evidence>
<dbReference type="InterPro" id="IPR037128">
    <property type="entry name" value="Quinolinate_PRibosylTase_N_sf"/>
</dbReference>
<dbReference type="KEGG" id="knv:Pan216_56240"/>
<evidence type="ECO:0000256" key="6">
    <source>
        <dbReference type="ARBA" id="ARBA00022676"/>
    </source>
</evidence>
<dbReference type="GO" id="GO:0034213">
    <property type="term" value="P:quinolinate catabolic process"/>
    <property type="evidence" value="ECO:0007669"/>
    <property type="project" value="TreeGrafter"/>
</dbReference>
<comment type="similarity">
    <text evidence="3 9">Belongs to the NadC/ModD family.</text>
</comment>
<dbReference type="Pfam" id="PF01729">
    <property type="entry name" value="QRPTase_C"/>
    <property type="match status" value="1"/>
</dbReference>
<feature type="binding site" evidence="10">
    <location>
        <begin position="270"/>
        <end position="272"/>
    </location>
    <ligand>
        <name>substrate</name>
    </ligand>
</feature>
<dbReference type="FunFam" id="3.20.20.70:FF:000030">
    <property type="entry name" value="Nicotinate-nucleotide pyrophosphorylase, carboxylating"/>
    <property type="match status" value="1"/>
</dbReference>
<dbReference type="CDD" id="cd01572">
    <property type="entry name" value="QPRTase"/>
    <property type="match status" value="1"/>
</dbReference>
<dbReference type="EMBL" id="CP036279">
    <property type="protein sequence ID" value="QDU64732.1"/>
    <property type="molecule type" value="Genomic_DNA"/>
</dbReference>
<dbReference type="EC" id="2.4.2.19" evidence="4"/>
<evidence type="ECO:0000313" key="14">
    <source>
        <dbReference type="Proteomes" id="UP000317093"/>
    </source>
</evidence>
<dbReference type="RefSeq" id="WP_145263137.1">
    <property type="nucleotide sequence ID" value="NZ_CP036279.1"/>
</dbReference>
<feature type="binding site" evidence="10">
    <location>
        <position position="167"/>
    </location>
    <ligand>
        <name>substrate</name>
    </ligand>
</feature>
<evidence type="ECO:0000256" key="2">
    <source>
        <dbReference type="ARBA" id="ARBA00004893"/>
    </source>
</evidence>
<keyword evidence="7 9" id="KW-0808">Transferase</keyword>
<dbReference type="GO" id="GO:0009435">
    <property type="term" value="P:NAD+ biosynthetic process"/>
    <property type="evidence" value="ECO:0007669"/>
    <property type="project" value="UniProtKB-UniPathway"/>
</dbReference>
<feature type="binding site" evidence="10">
    <location>
        <position position="157"/>
    </location>
    <ligand>
        <name>substrate</name>
    </ligand>
</feature>
<dbReference type="NCBIfam" id="TIGR00078">
    <property type="entry name" value="nadC"/>
    <property type="match status" value="1"/>
</dbReference>
<dbReference type="InterPro" id="IPR027277">
    <property type="entry name" value="NadC/ModD"/>
</dbReference>
<feature type="binding site" evidence="10">
    <location>
        <position position="223"/>
    </location>
    <ligand>
        <name>substrate</name>
    </ligand>
</feature>
<evidence type="ECO:0000256" key="7">
    <source>
        <dbReference type="ARBA" id="ARBA00022679"/>
    </source>
</evidence>
<dbReference type="InterPro" id="IPR036068">
    <property type="entry name" value="Nicotinate_pribotase-like_C"/>
</dbReference>
<keyword evidence="5" id="KW-0662">Pyridine nucleotide biosynthesis</keyword>
<evidence type="ECO:0000256" key="1">
    <source>
        <dbReference type="ARBA" id="ARBA00003237"/>
    </source>
</evidence>
<dbReference type="Gene3D" id="3.20.20.70">
    <property type="entry name" value="Aldolase class I"/>
    <property type="match status" value="1"/>
</dbReference>
<comment type="function">
    <text evidence="1">Involved in the catabolism of quinolinic acid (QA).</text>
</comment>
<dbReference type="SUPFAM" id="SSF51690">
    <property type="entry name" value="Nicotinate/Quinolinate PRTase C-terminal domain-like"/>
    <property type="match status" value="1"/>
</dbReference>
<evidence type="ECO:0000256" key="5">
    <source>
        <dbReference type="ARBA" id="ARBA00022642"/>
    </source>
</evidence>
<dbReference type="OrthoDB" id="9782546at2"/>
<dbReference type="GO" id="GO:0004514">
    <property type="term" value="F:nicotinate-nucleotide diphosphorylase (carboxylating) activity"/>
    <property type="evidence" value="ECO:0007669"/>
    <property type="project" value="UniProtKB-EC"/>
</dbReference>
<reference evidence="13 14" key="1">
    <citation type="submission" date="2019-02" db="EMBL/GenBank/DDBJ databases">
        <title>Deep-cultivation of Planctomycetes and their phenomic and genomic characterization uncovers novel biology.</title>
        <authorList>
            <person name="Wiegand S."/>
            <person name="Jogler M."/>
            <person name="Boedeker C."/>
            <person name="Pinto D."/>
            <person name="Vollmers J."/>
            <person name="Rivas-Marin E."/>
            <person name="Kohn T."/>
            <person name="Peeters S.H."/>
            <person name="Heuer A."/>
            <person name="Rast P."/>
            <person name="Oberbeckmann S."/>
            <person name="Bunk B."/>
            <person name="Jeske O."/>
            <person name="Meyerdierks A."/>
            <person name="Storesund J.E."/>
            <person name="Kallscheuer N."/>
            <person name="Luecker S."/>
            <person name="Lage O.M."/>
            <person name="Pohl T."/>
            <person name="Merkel B.J."/>
            <person name="Hornburger P."/>
            <person name="Mueller R.-W."/>
            <person name="Bruemmer F."/>
            <person name="Labrenz M."/>
            <person name="Spormann A.M."/>
            <person name="Op den Camp H."/>
            <person name="Overmann J."/>
            <person name="Amann R."/>
            <person name="Jetten M.S.M."/>
            <person name="Mascher T."/>
            <person name="Medema M.H."/>
            <person name="Devos D.P."/>
            <person name="Kaster A.-K."/>
            <person name="Ovreas L."/>
            <person name="Rohde M."/>
            <person name="Galperin M.Y."/>
            <person name="Jogler C."/>
        </authorList>
    </citation>
    <scope>NUCLEOTIDE SEQUENCE [LARGE SCALE GENOMIC DNA]</scope>
    <source>
        <strain evidence="13 14">Pan216</strain>
    </source>
</reference>
<evidence type="ECO:0000313" key="13">
    <source>
        <dbReference type="EMBL" id="QDU64732.1"/>
    </source>
</evidence>
<feature type="domain" description="Quinolinate phosphoribosyl transferase C-terminal" evidence="11">
    <location>
        <begin position="112"/>
        <end position="285"/>
    </location>
</feature>
<evidence type="ECO:0000256" key="4">
    <source>
        <dbReference type="ARBA" id="ARBA00011944"/>
    </source>
</evidence>
<dbReference type="Gene3D" id="3.90.1170.20">
    <property type="entry name" value="Quinolinate phosphoribosyl transferase, N-terminal domain"/>
    <property type="match status" value="1"/>
</dbReference>
<proteinExistence type="inferred from homology"/>
<dbReference type="InterPro" id="IPR022412">
    <property type="entry name" value="Quinolinate_PRibosylTrfase_N"/>
</dbReference>
<dbReference type="GO" id="GO:0005737">
    <property type="term" value="C:cytoplasm"/>
    <property type="evidence" value="ECO:0007669"/>
    <property type="project" value="TreeGrafter"/>
</dbReference>
<protein>
    <recommendedName>
        <fullName evidence="4">nicotinate-nucleotide diphosphorylase (carboxylating)</fullName>
        <ecNumber evidence="4">2.4.2.19</ecNumber>
    </recommendedName>
    <alternativeName>
        <fullName evidence="8">Quinolinate phosphoribosyltransferase [decarboxylating]</fullName>
    </alternativeName>
</protein>
<dbReference type="Pfam" id="PF02749">
    <property type="entry name" value="QRPTase_N"/>
    <property type="match status" value="1"/>
</dbReference>
<keyword evidence="14" id="KW-1185">Reference proteome</keyword>
<feature type="binding site" evidence="10">
    <location>
        <begin position="133"/>
        <end position="135"/>
    </location>
    <ligand>
        <name>substrate</name>
    </ligand>
</feature>
<dbReference type="InterPro" id="IPR013785">
    <property type="entry name" value="Aldolase_TIM"/>
</dbReference>
<feature type="binding site" evidence="10">
    <location>
        <position position="100"/>
    </location>
    <ligand>
        <name>substrate</name>
    </ligand>
</feature>
<evidence type="ECO:0000259" key="12">
    <source>
        <dbReference type="Pfam" id="PF02749"/>
    </source>
</evidence>
<organism evidence="13 14">
    <name type="scientific">Kolteria novifilia</name>
    <dbReference type="NCBI Taxonomy" id="2527975"/>
    <lineage>
        <taxon>Bacteria</taxon>
        <taxon>Pseudomonadati</taxon>
        <taxon>Planctomycetota</taxon>
        <taxon>Planctomycetia</taxon>
        <taxon>Kolteriales</taxon>
        <taxon>Kolteriaceae</taxon>
        <taxon>Kolteria</taxon>
    </lineage>
</organism>
<dbReference type="InterPro" id="IPR004393">
    <property type="entry name" value="NadC"/>
</dbReference>
<evidence type="ECO:0000256" key="3">
    <source>
        <dbReference type="ARBA" id="ARBA00009400"/>
    </source>
</evidence>
<dbReference type="PIRSF" id="PIRSF006250">
    <property type="entry name" value="NadC_ModD"/>
    <property type="match status" value="1"/>
</dbReference>
<dbReference type="UniPathway" id="UPA00253">
    <property type="reaction ID" value="UER00331"/>
</dbReference>
<dbReference type="InterPro" id="IPR002638">
    <property type="entry name" value="Quinolinate_PRibosylTrfase_C"/>
</dbReference>
<feature type="domain" description="Quinolinate phosphoribosyl transferase N-terminal" evidence="12">
    <location>
        <begin position="27"/>
        <end position="109"/>
    </location>
</feature>
<gene>
    <name evidence="13" type="primary">nadC</name>
    <name evidence="13" type="ORF">Pan216_56240</name>
</gene>
<feature type="binding site" evidence="10">
    <location>
        <position position="202"/>
    </location>
    <ligand>
        <name>substrate</name>
    </ligand>
</feature>
<name>A0A518BCL6_9BACT</name>
<accession>A0A518BCL6</accession>
<dbReference type="SUPFAM" id="SSF54675">
    <property type="entry name" value="Nicotinate/Quinolinate PRTase N-terminal domain-like"/>
    <property type="match status" value="1"/>
</dbReference>
<keyword evidence="6 9" id="KW-0328">Glycosyltransferase</keyword>
<evidence type="ECO:0000256" key="9">
    <source>
        <dbReference type="PIRNR" id="PIRNR006250"/>
    </source>
</evidence>